<evidence type="ECO:0000313" key="2">
    <source>
        <dbReference type="Proteomes" id="UP000427906"/>
    </source>
</evidence>
<gene>
    <name evidence="1" type="ORF">DSCA_48360</name>
</gene>
<dbReference type="KEGG" id="dalk:DSCA_48360"/>
<dbReference type="AlphaFoldDB" id="A0A5K7YNX3"/>
<dbReference type="RefSeq" id="WP_155318809.1">
    <property type="nucleotide sequence ID" value="NZ_AP021874.1"/>
</dbReference>
<name>A0A5K7YNX3_9BACT</name>
<proteinExistence type="predicted"/>
<keyword evidence="2" id="KW-1185">Reference proteome</keyword>
<reference evidence="1 2" key="1">
    <citation type="submission" date="2019-11" db="EMBL/GenBank/DDBJ databases">
        <title>Comparative genomics of hydrocarbon-degrading Desulfosarcina strains.</title>
        <authorList>
            <person name="Watanabe M."/>
            <person name="Kojima H."/>
            <person name="Fukui M."/>
        </authorList>
    </citation>
    <scope>NUCLEOTIDE SEQUENCE [LARGE SCALE GENOMIC DNA]</scope>
    <source>
        <strain evidence="1 2">PL12</strain>
    </source>
</reference>
<dbReference type="Proteomes" id="UP000427906">
    <property type="component" value="Chromosome"/>
</dbReference>
<organism evidence="1 2">
    <name type="scientific">Desulfosarcina alkanivorans</name>
    <dbReference type="NCBI Taxonomy" id="571177"/>
    <lineage>
        <taxon>Bacteria</taxon>
        <taxon>Pseudomonadati</taxon>
        <taxon>Thermodesulfobacteriota</taxon>
        <taxon>Desulfobacteria</taxon>
        <taxon>Desulfobacterales</taxon>
        <taxon>Desulfosarcinaceae</taxon>
        <taxon>Desulfosarcina</taxon>
    </lineage>
</organism>
<protein>
    <submittedName>
        <fullName evidence="1">Uncharacterized protein</fullName>
    </submittedName>
</protein>
<dbReference type="OrthoDB" id="5431337at2"/>
<evidence type="ECO:0000313" key="1">
    <source>
        <dbReference type="EMBL" id="BBO70906.1"/>
    </source>
</evidence>
<sequence length="136" mass="16215">MHHYISRRALEDYVLACRDPEERRWKVRHLREIIGFVHKYEKFRYYLTDVDNGFNFLLKFSKAGNAAEWVFFYSHDLFLMQGQLSDQLIGFYTGNKVLVEQFKKDTDIVKSHVLDEYRDPASLERFILELAEKAAG</sequence>
<accession>A0A5K7YNX3</accession>
<dbReference type="EMBL" id="AP021874">
    <property type="protein sequence ID" value="BBO70906.1"/>
    <property type="molecule type" value="Genomic_DNA"/>
</dbReference>